<organism evidence="2 3">
    <name type="scientific">Rhodoblastus acidophilus</name>
    <name type="common">Rhodopseudomonas acidophila</name>
    <dbReference type="NCBI Taxonomy" id="1074"/>
    <lineage>
        <taxon>Bacteria</taxon>
        <taxon>Pseudomonadati</taxon>
        <taxon>Pseudomonadota</taxon>
        <taxon>Alphaproteobacteria</taxon>
        <taxon>Hyphomicrobiales</taxon>
        <taxon>Rhodoblastaceae</taxon>
        <taxon>Rhodoblastus</taxon>
    </lineage>
</organism>
<evidence type="ECO:0000313" key="2">
    <source>
        <dbReference type="EMBL" id="MTV29934.1"/>
    </source>
</evidence>
<feature type="region of interest" description="Disordered" evidence="1">
    <location>
        <begin position="23"/>
        <end position="51"/>
    </location>
</feature>
<dbReference type="Proteomes" id="UP000439113">
    <property type="component" value="Unassembled WGS sequence"/>
</dbReference>
<dbReference type="AlphaFoldDB" id="A0A6N8DMD3"/>
<gene>
    <name evidence="2" type="ORF">GJ654_02880</name>
</gene>
<accession>A0A6N8DMD3</accession>
<reference evidence="2 3" key="1">
    <citation type="submission" date="2019-11" db="EMBL/GenBank/DDBJ databases">
        <title>Whole-genome sequence of a Rhodoblastus acidophilus DSM 142.</title>
        <authorList>
            <person name="Kyndt J.A."/>
            <person name="Meyer T.E."/>
        </authorList>
    </citation>
    <scope>NUCLEOTIDE SEQUENCE [LARGE SCALE GENOMIC DNA]</scope>
    <source>
        <strain evidence="2 3">DSM 142</strain>
    </source>
</reference>
<proteinExistence type="predicted"/>
<protein>
    <submittedName>
        <fullName evidence="2">Uncharacterized protein</fullName>
    </submittedName>
</protein>
<feature type="compositionally biased region" description="Basic and acidic residues" evidence="1">
    <location>
        <begin position="23"/>
        <end position="33"/>
    </location>
</feature>
<evidence type="ECO:0000256" key="1">
    <source>
        <dbReference type="SAM" id="MobiDB-lite"/>
    </source>
</evidence>
<comment type="caution">
    <text evidence="2">The sequence shown here is derived from an EMBL/GenBank/DDBJ whole genome shotgun (WGS) entry which is preliminary data.</text>
</comment>
<dbReference type="RefSeq" id="WP_155444603.1">
    <property type="nucleotide sequence ID" value="NZ_JAOQNR010000002.1"/>
</dbReference>
<dbReference type="OrthoDB" id="8473533at2"/>
<dbReference type="EMBL" id="WNKS01000002">
    <property type="protein sequence ID" value="MTV29934.1"/>
    <property type="molecule type" value="Genomic_DNA"/>
</dbReference>
<name>A0A6N8DMD3_RHOAC</name>
<sequence length="166" mass="18464">MSGKKILHTSDFDYENVVKRLKQAEQKRERRPEIMPLPMRSAPSRPVAVAQPRPPSFWARATSGLRDESKQMTVAALALLGFGGWLVSSAQALYAQREEALLAGACHENQLAHAGASYCFDDRRIVHTLKADGTAKKPGLDWRVNELSHRMAEAAAARETREARMP</sequence>
<evidence type="ECO:0000313" key="3">
    <source>
        <dbReference type="Proteomes" id="UP000439113"/>
    </source>
</evidence>